<sequence length="329" mass="35478">MPSAQLVDAQAVTRALAHAITAASHAPSIHNTQPWRWRAHGDHLELFLDESRTLAVTDPDLRLAILSCGAALHHALVSLAADGRHATVTRLPDKAETTHLATVCVDARIPVEASAVRHLETIALRHTDRRPVQSAAIDAQKLGSIAAAAESQNTSLHVLRPRQLFDLVAATDHAQTIESEDEAWQAEMNHWTGDDHTLGTGIPDTVIARETSQTTPGREFGHPGRMAIADTHHRTAVFAILYGPGDDDLDWLRAGEALSAAWLKATELGLSVVPLSVTIEVTVTREAVRQLLSGPGHPYLVLRFGVPDGDGACPPRTPRLPAERTVEQP</sequence>
<dbReference type="Proteomes" id="UP000245697">
    <property type="component" value="Unassembled WGS sequence"/>
</dbReference>
<dbReference type="GO" id="GO:0016491">
    <property type="term" value="F:oxidoreductase activity"/>
    <property type="evidence" value="ECO:0007669"/>
    <property type="project" value="InterPro"/>
</dbReference>
<dbReference type="InterPro" id="IPR050627">
    <property type="entry name" value="Nitroreductase/BluB"/>
</dbReference>
<dbReference type="NCBIfam" id="NF047509">
    <property type="entry name" value="Rv3131_FMN_oxido"/>
    <property type="match status" value="1"/>
</dbReference>
<dbReference type="Pfam" id="PF00881">
    <property type="entry name" value="Nitroreductase"/>
    <property type="match status" value="1"/>
</dbReference>
<dbReference type="OrthoDB" id="8156917at2"/>
<dbReference type="AlphaFoldDB" id="A0A316F6J0"/>
<name>A0A316F6J0_9ACTN</name>
<dbReference type="SUPFAM" id="SSF55469">
    <property type="entry name" value="FMN-dependent nitroreductase-like"/>
    <property type="match status" value="1"/>
</dbReference>
<feature type="domain" description="Nitroreductase" evidence="1">
    <location>
        <begin position="229"/>
        <end position="305"/>
    </location>
</feature>
<dbReference type="RefSeq" id="WP_109601950.1">
    <property type="nucleotide sequence ID" value="NZ_BONA01000112.1"/>
</dbReference>
<dbReference type="InterPro" id="IPR000415">
    <property type="entry name" value="Nitroreductase-like"/>
</dbReference>
<comment type="caution">
    <text evidence="2">The sequence shown here is derived from an EMBL/GenBank/DDBJ whole genome shotgun (WGS) entry which is preliminary data.</text>
</comment>
<evidence type="ECO:0000313" key="2">
    <source>
        <dbReference type="EMBL" id="PWK32458.1"/>
    </source>
</evidence>
<dbReference type="PANTHER" id="PTHR23026">
    <property type="entry name" value="NADPH NITROREDUCTASE"/>
    <property type="match status" value="1"/>
</dbReference>
<keyword evidence="3" id="KW-1185">Reference proteome</keyword>
<dbReference type="EMBL" id="QGGR01000030">
    <property type="protein sequence ID" value="PWK32458.1"/>
    <property type="molecule type" value="Genomic_DNA"/>
</dbReference>
<dbReference type="Gene3D" id="3.40.109.10">
    <property type="entry name" value="NADH Oxidase"/>
    <property type="match status" value="1"/>
</dbReference>
<gene>
    <name evidence="2" type="ORF">BC793_13068</name>
</gene>
<evidence type="ECO:0000313" key="3">
    <source>
        <dbReference type="Proteomes" id="UP000245697"/>
    </source>
</evidence>
<accession>A0A316F6J0</accession>
<dbReference type="PANTHER" id="PTHR23026:SF123">
    <property type="entry name" value="NAD(P)H NITROREDUCTASE RV3131-RELATED"/>
    <property type="match status" value="1"/>
</dbReference>
<proteinExistence type="predicted"/>
<evidence type="ECO:0000259" key="1">
    <source>
        <dbReference type="Pfam" id="PF00881"/>
    </source>
</evidence>
<organism evidence="2 3">
    <name type="scientific">Actinoplanes xinjiangensis</name>
    <dbReference type="NCBI Taxonomy" id="512350"/>
    <lineage>
        <taxon>Bacteria</taxon>
        <taxon>Bacillati</taxon>
        <taxon>Actinomycetota</taxon>
        <taxon>Actinomycetes</taxon>
        <taxon>Micromonosporales</taxon>
        <taxon>Micromonosporaceae</taxon>
        <taxon>Actinoplanes</taxon>
    </lineage>
</organism>
<protein>
    <submittedName>
        <fullName evidence="2">Nitroreductase family protein</fullName>
    </submittedName>
</protein>
<dbReference type="InterPro" id="IPR029479">
    <property type="entry name" value="Nitroreductase"/>
</dbReference>
<reference evidence="2 3" key="1">
    <citation type="submission" date="2018-05" db="EMBL/GenBank/DDBJ databases">
        <title>Genomic Encyclopedia of Archaeal and Bacterial Type Strains, Phase II (KMG-II): from individual species to whole genera.</title>
        <authorList>
            <person name="Goeker M."/>
        </authorList>
    </citation>
    <scope>NUCLEOTIDE SEQUENCE [LARGE SCALE GENOMIC DNA]</scope>
    <source>
        <strain evidence="2 3">DSM 45184</strain>
    </source>
</reference>